<feature type="signal peptide" evidence="6">
    <location>
        <begin position="1"/>
        <end position="27"/>
    </location>
</feature>
<reference evidence="8 9" key="1">
    <citation type="submission" date="2018-11" db="EMBL/GenBank/DDBJ databases">
        <title>Aerococcus sp. SJQ22, whole genome shotgun sequence.</title>
        <authorList>
            <person name="Sun L."/>
            <person name="Gao X."/>
            <person name="Chen W."/>
            <person name="Huang K."/>
        </authorList>
    </citation>
    <scope>NUCLEOTIDE SEQUENCE [LARGE SCALE GENOMIC DNA]</scope>
    <source>
        <strain evidence="8 9">SJQ22</strain>
    </source>
</reference>
<dbReference type="GO" id="GO:0043190">
    <property type="term" value="C:ATP-binding cassette (ABC) transporter complex"/>
    <property type="evidence" value="ECO:0007669"/>
    <property type="project" value="InterPro"/>
</dbReference>
<proteinExistence type="inferred from homology"/>
<keyword evidence="5" id="KW-0571">Peptide transport</keyword>
<dbReference type="GO" id="GO:0030288">
    <property type="term" value="C:outer membrane-bounded periplasmic space"/>
    <property type="evidence" value="ECO:0007669"/>
    <property type="project" value="UniProtKB-ARBA"/>
</dbReference>
<protein>
    <submittedName>
        <fullName evidence="8">Peptide ABC transporter substrate-binding protein</fullName>
    </submittedName>
</protein>
<dbReference type="SUPFAM" id="SSF53850">
    <property type="entry name" value="Periplasmic binding protein-like II"/>
    <property type="match status" value="1"/>
</dbReference>
<keyword evidence="3" id="KW-0813">Transport</keyword>
<name>A0A3N4GVS2_9LACT</name>
<evidence type="ECO:0000313" key="9">
    <source>
        <dbReference type="Proteomes" id="UP000273977"/>
    </source>
</evidence>
<dbReference type="PANTHER" id="PTHR30290:SF10">
    <property type="entry name" value="PERIPLASMIC OLIGOPEPTIDE-BINDING PROTEIN-RELATED"/>
    <property type="match status" value="1"/>
</dbReference>
<dbReference type="Gene3D" id="3.10.105.10">
    <property type="entry name" value="Dipeptide-binding Protein, Domain 3"/>
    <property type="match status" value="1"/>
</dbReference>
<dbReference type="PANTHER" id="PTHR30290">
    <property type="entry name" value="PERIPLASMIC BINDING COMPONENT OF ABC TRANSPORTER"/>
    <property type="match status" value="1"/>
</dbReference>
<dbReference type="GO" id="GO:1904680">
    <property type="term" value="F:peptide transmembrane transporter activity"/>
    <property type="evidence" value="ECO:0007669"/>
    <property type="project" value="TreeGrafter"/>
</dbReference>
<gene>
    <name evidence="8" type="ORF">EF384_00820</name>
</gene>
<comment type="caution">
    <text evidence="8">The sequence shown here is derived from an EMBL/GenBank/DDBJ whole genome shotgun (WGS) entry which is preliminary data.</text>
</comment>
<dbReference type="EMBL" id="RKMG01000002">
    <property type="protein sequence ID" value="RPA64988.1"/>
    <property type="molecule type" value="Genomic_DNA"/>
</dbReference>
<dbReference type="PROSITE" id="PS51257">
    <property type="entry name" value="PROKAR_LIPOPROTEIN"/>
    <property type="match status" value="1"/>
</dbReference>
<dbReference type="CDD" id="cd08504">
    <property type="entry name" value="PBP2_OppA"/>
    <property type="match status" value="1"/>
</dbReference>
<organism evidence="8 9">
    <name type="scientific">Aerococcus agrisoli</name>
    <dbReference type="NCBI Taxonomy" id="2487350"/>
    <lineage>
        <taxon>Bacteria</taxon>
        <taxon>Bacillati</taxon>
        <taxon>Bacillota</taxon>
        <taxon>Bacilli</taxon>
        <taxon>Lactobacillales</taxon>
        <taxon>Aerococcaceae</taxon>
        <taxon>Aerococcus</taxon>
    </lineage>
</organism>
<evidence type="ECO:0000256" key="2">
    <source>
        <dbReference type="ARBA" id="ARBA00005695"/>
    </source>
</evidence>
<keyword evidence="5" id="KW-0653">Protein transport</keyword>
<evidence type="ECO:0000256" key="1">
    <source>
        <dbReference type="ARBA" id="ARBA00004193"/>
    </source>
</evidence>
<evidence type="ECO:0000256" key="5">
    <source>
        <dbReference type="ARBA" id="ARBA00022856"/>
    </source>
</evidence>
<evidence type="ECO:0000259" key="7">
    <source>
        <dbReference type="Pfam" id="PF00496"/>
    </source>
</evidence>
<dbReference type="Gene3D" id="3.90.76.10">
    <property type="entry name" value="Dipeptide-binding Protein, Domain 1"/>
    <property type="match status" value="1"/>
</dbReference>
<dbReference type="InterPro" id="IPR023765">
    <property type="entry name" value="SBP_5_CS"/>
</dbReference>
<dbReference type="GO" id="GO:0015833">
    <property type="term" value="P:peptide transport"/>
    <property type="evidence" value="ECO:0007669"/>
    <property type="project" value="UniProtKB-KW"/>
</dbReference>
<feature type="chain" id="PRO_5018241058" evidence="6">
    <location>
        <begin position="28"/>
        <end position="547"/>
    </location>
</feature>
<dbReference type="Gene3D" id="3.40.190.10">
    <property type="entry name" value="Periplasmic binding protein-like II"/>
    <property type="match status" value="1"/>
</dbReference>
<dbReference type="PROSITE" id="PS01040">
    <property type="entry name" value="SBP_BACTERIAL_5"/>
    <property type="match status" value="1"/>
</dbReference>
<dbReference type="InterPro" id="IPR000914">
    <property type="entry name" value="SBP_5_dom"/>
</dbReference>
<dbReference type="InterPro" id="IPR030678">
    <property type="entry name" value="Peptide/Ni-bd"/>
</dbReference>
<accession>A0A3N4GVS2</accession>
<dbReference type="FunFam" id="3.10.105.10:FF:000001">
    <property type="entry name" value="Oligopeptide ABC transporter, oligopeptide-binding protein"/>
    <property type="match status" value="1"/>
</dbReference>
<feature type="domain" description="Solute-binding protein family 5" evidence="7">
    <location>
        <begin position="79"/>
        <end position="462"/>
    </location>
</feature>
<keyword evidence="9" id="KW-1185">Reference proteome</keyword>
<dbReference type="OrthoDB" id="9801912at2"/>
<dbReference type="Pfam" id="PF00496">
    <property type="entry name" value="SBP_bac_5"/>
    <property type="match status" value="1"/>
</dbReference>
<dbReference type="RefSeq" id="WP_123779095.1">
    <property type="nucleotide sequence ID" value="NZ_RKMG01000002.1"/>
</dbReference>
<evidence type="ECO:0000313" key="8">
    <source>
        <dbReference type="EMBL" id="RPA64988.1"/>
    </source>
</evidence>
<comment type="subcellular location">
    <subcellularLocation>
        <location evidence="1">Cell membrane</location>
        <topology evidence="1">Lipid-anchor</topology>
    </subcellularLocation>
</comment>
<dbReference type="Proteomes" id="UP000273977">
    <property type="component" value="Unassembled WGS sequence"/>
</dbReference>
<dbReference type="PIRSF" id="PIRSF002741">
    <property type="entry name" value="MppA"/>
    <property type="match status" value="1"/>
</dbReference>
<comment type="similarity">
    <text evidence="2">Belongs to the bacterial solute-binding protein 5 family.</text>
</comment>
<sequence length="547" mass="59940">MGLKRSLIVTLATAALLAACGTGSETASSGTDGEAAAVVNYVAPTEIATMDSVLVTDMNSANYIGQVQDGLYWENDKNEIQPALAEALPEVSEDGLTYTIKMREDAKWSNGDPITANDFVYALQRLANPDTAAPYSYLLAGFKNSEAVLSGEAPVEDLGVKALDDYTIEIQLDTPIPYIENLLAFTPLYPQNQAFVEEAGDAYGTSSENIVFSGPFTMSNWDGTGLTWTLEKNADYYNADSVAIDEVNVQVIKEGSTAVNLFEAGDIDNAPLTGELAKQYQGNENAVQQAKARNYWMAFNYNNEVFQNKNLREAIDYAINNEELATNVIGDGSNAVATFVPENFIFNPDTQEDFVTEVGITDKYDPEEAARLWDLAKEELGVETLDLNLLGDDDEKGKTTTQYIQGQVQNNLEGVTVNLQNVPKKNRLAQEDARDYDMVITGWAADFADGINFFELLETGGSYNRGDYTNTAYDAEIEAARGENANDPVARWANFVEAQNILVEDAAWVPLYQEVETQLRNPNLTGITFRSVGNEFDLRTATLEAAE</sequence>
<evidence type="ECO:0000256" key="3">
    <source>
        <dbReference type="ARBA" id="ARBA00022448"/>
    </source>
</evidence>
<dbReference type="InterPro" id="IPR039424">
    <property type="entry name" value="SBP_5"/>
</dbReference>
<dbReference type="FunFam" id="3.90.76.10:FF:000001">
    <property type="entry name" value="Oligopeptide ABC transporter substrate-binding protein"/>
    <property type="match status" value="1"/>
</dbReference>
<dbReference type="AlphaFoldDB" id="A0A3N4GVS2"/>
<keyword evidence="4 6" id="KW-0732">Signal</keyword>
<evidence type="ECO:0000256" key="6">
    <source>
        <dbReference type="SAM" id="SignalP"/>
    </source>
</evidence>
<evidence type="ECO:0000256" key="4">
    <source>
        <dbReference type="ARBA" id="ARBA00022729"/>
    </source>
</evidence>